<dbReference type="PANTHER" id="PTHR46919">
    <property type="entry name" value="ZINC FINGER, C3HC4 TYPE (RING FINGER) FAMILY PROTEIN"/>
    <property type="match status" value="1"/>
</dbReference>
<dbReference type="PANTHER" id="PTHR46919:SF2">
    <property type="entry name" value="SACSIN"/>
    <property type="match status" value="1"/>
</dbReference>
<evidence type="ECO:0000256" key="1">
    <source>
        <dbReference type="ARBA" id="ARBA00022614"/>
    </source>
</evidence>
<keyword evidence="1" id="KW-0433">Leucine-rich repeat</keyword>
<dbReference type="InterPro" id="IPR003591">
    <property type="entry name" value="Leu-rich_rpt_typical-subtyp"/>
</dbReference>
<dbReference type="InterPro" id="IPR001611">
    <property type="entry name" value="Leu-rich_rpt"/>
</dbReference>
<keyword evidence="6" id="KW-1185">Reference proteome</keyword>
<comment type="caution">
    <text evidence="5">The sequence shown here is derived from an EMBL/GenBank/DDBJ whole genome shotgun (WGS) entry which is preliminary data.</text>
</comment>
<dbReference type="Pfam" id="PF13855">
    <property type="entry name" value="LRR_8"/>
    <property type="match status" value="1"/>
</dbReference>
<dbReference type="PROSITE" id="PS51450">
    <property type="entry name" value="LRR"/>
    <property type="match status" value="1"/>
</dbReference>
<organism evidence="5 6">
    <name type="scientific">Mytilus galloprovincialis</name>
    <name type="common">Mediterranean mussel</name>
    <dbReference type="NCBI Taxonomy" id="29158"/>
    <lineage>
        <taxon>Eukaryota</taxon>
        <taxon>Metazoa</taxon>
        <taxon>Spiralia</taxon>
        <taxon>Lophotrochozoa</taxon>
        <taxon>Mollusca</taxon>
        <taxon>Bivalvia</taxon>
        <taxon>Autobranchia</taxon>
        <taxon>Pteriomorphia</taxon>
        <taxon>Mytilida</taxon>
        <taxon>Mytiloidea</taxon>
        <taxon>Mytilidae</taxon>
        <taxon>Mytilinae</taxon>
        <taxon>Mytilus</taxon>
    </lineage>
</organism>
<reference evidence="5" key="1">
    <citation type="submission" date="2018-11" db="EMBL/GenBank/DDBJ databases">
        <authorList>
            <person name="Alioto T."/>
            <person name="Alioto T."/>
        </authorList>
    </citation>
    <scope>NUCLEOTIDE SEQUENCE</scope>
</reference>
<accession>A0A8B6E834</accession>
<dbReference type="EMBL" id="UYJE01004718">
    <property type="protein sequence ID" value="VDI30665.1"/>
    <property type="molecule type" value="Genomic_DNA"/>
</dbReference>
<evidence type="ECO:0000256" key="3">
    <source>
        <dbReference type="SAM" id="MobiDB-lite"/>
    </source>
</evidence>
<dbReference type="SMART" id="SM00369">
    <property type="entry name" value="LRR_TYP"/>
    <property type="match status" value="8"/>
</dbReference>
<dbReference type="Gene3D" id="1.20.120.330">
    <property type="entry name" value="Nucleotidyltransferases domain 2"/>
    <property type="match status" value="1"/>
</dbReference>
<dbReference type="InterPro" id="IPR007842">
    <property type="entry name" value="HEPN_dom"/>
</dbReference>
<feature type="compositionally biased region" description="Basic and acidic residues" evidence="3">
    <location>
        <begin position="377"/>
        <end position="391"/>
    </location>
</feature>
<dbReference type="Gene3D" id="3.80.10.10">
    <property type="entry name" value="Ribonuclease Inhibitor"/>
    <property type="match status" value="3"/>
</dbReference>
<evidence type="ECO:0000259" key="4">
    <source>
        <dbReference type="SMART" id="SM00748"/>
    </source>
</evidence>
<gene>
    <name evidence="5" type="ORF">MGAL_10B000983</name>
</gene>
<feature type="domain" description="HEPN" evidence="4">
    <location>
        <begin position="775"/>
        <end position="889"/>
    </location>
</feature>
<feature type="compositionally biased region" description="Acidic residues" evidence="3">
    <location>
        <begin position="352"/>
        <end position="376"/>
    </location>
</feature>
<feature type="region of interest" description="Disordered" evidence="3">
    <location>
        <begin position="351"/>
        <end position="396"/>
    </location>
</feature>
<dbReference type="OrthoDB" id="6137799at2759"/>
<dbReference type="SMART" id="SM00748">
    <property type="entry name" value="HEPN"/>
    <property type="match status" value="1"/>
</dbReference>
<name>A0A8B6E834_MYTGA</name>
<protein>
    <recommendedName>
        <fullName evidence="4">HEPN domain-containing protein</fullName>
    </recommendedName>
</protein>
<evidence type="ECO:0000256" key="2">
    <source>
        <dbReference type="ARBA" id="ARBA00022737"/>
    </source>
</evidence>
<sequence>MRDIRIKEKLKEAKFISQYNEKKKASSFFSKKNQLFQEMCDESEFPTTPFDEPIWHELLEEAGMKTKKSKEILIDFAKRITKISGTKMCYKQKTMKSKILVEEIFNFIKKEHISTNIRGFISEIRTIAFIFPQEIGDEFTSIHAGISGDTLMRFQGSLSANRFHIVWTVEPTLPTYAMDDELMNRLHVELRPSEESVLKHTENVCASLSLSLKDNQNVFVESIMEEIYKYFNTISQSEFEVGLLRKLSSIPLVHVKKHKTFVRAENIVKNATSEREIVPYLIQAPEEYAPFYKLFRLLGMTDTPTIKTYAKVLLYFYKDFGKGRLHIEQIEQVEKAIKGLVQMLQTTMVDESQIDVDESQTESDESQTESDESWNDSDERQTESDESRIDFDESQTDIDEKQIDIDDLILMTTDYRLVPSSEIFLETRDDERQRIMKNGTLNLLADLTIFSLSKSQIEEIFMKLPKKLRPFFANTSIYEEVISTDELFLNSDIADKLKDYLTSDHFLKGILRLAKYNASSRNRQMEENSLLDIESNLKTIQICTVKQLQTILTLNTRRLNETEVSKRCSLDKKKNILYFTSFDVEAVKWLSLYDMELASAIEPLWNGNIEKDQILKILSKIDLSPLEFSKRLDDIGIPPMEETGIISFVPLPGSLVPKDLAEYLVPLESIVPLKSFVIYSDWENAQRYKYGVVLDVILSDEQNAEYILNVGSSSPSNMHMSELFMIKEISEINSETFHLNDDECSHRNDLTLNAVMRFRMNQQLNPQPDEGRRWLQQAKYDLEVAKLTKKNIDKELSKGYNWICIICQQAAEKAIKGAMYTINADEVQRVHSLTAHIPEGDTELLPIACQLENTIGSIEKMRYPIYRALPADLYEKEDALEALQVTEQIINEQIIIQISWSLFVLCNGCPAPPPCTCRSIVIFCANLNLTSVPHFSNPVDNDLAWDLELRDNEIRQIRYRDFKNLKLRKLFISNNKINVIENGALTGSEGSLLVIDSSNNKLTSIPSDVGRLKHLTDLDIHDNPMENINEDIIGNISGSLLSFSLGHEIMTSWPQCVERLTHLTSLSIFSLNIPKIPDDAFNNCRHLNILEIISTNISSIPTSIGKLLNLQHVNLYNNLILAEDSFPLHIFRDLQNLSSISIVNCSLRSLPLTFSEISSLSFLDIENNPISEIKTEDLINVTKLERLFLSGNPIRSISDDAFMDLESLESLILDSTNLTTVPKAVLNLPSLKGLSLQNNGIMCTCRTLKWMNDWPRLAKVLIVGTVVILE</sequence>
<keyword evidence="2" id="KW-0677">Repeat</keyword>
<dbReference type="SUPFAM" id="SSF81593">
    <property type="entry name" value="Nucleotidyltransferase substrate binding subunit/domain"/>
    <property type="match status" value="1"/>
</dbReference>
<proteinExistence type="predicted"/>
<dbReference type="Pfam" id="PF05168">
    <property type="entry name" value="HEPN"/>
    <property type="match status" value="1"/>
</dbReference>
<dbReference type="AlphaFoldDB" id="A0A8B6E834"/>
<dbReference type="Proteomes" id="UP000596742">
    <property type="component" value="Unassembled WGS sequence"/>
</dbReference>
<dbReference type="InterPro" id="IPR032675">
    <property type="entry name" value="LRR_dom_sf"/>
</dbReference>
<evidence type="ECO:0000313" key="5">
    <source>
        <dbReference type="EMBL" id="VDI30665.1"/>
    </source>
</evidence>
<evidence type="ECO:0000313" key="6">
    <source>
        <dbReference type="Proteomes" id="UP000596742"/>
    </source>
</evidence>
<dbReference type="SUPFAM" id="SSF52058">
    <property type="entry name" value="L domain-like"/>
    <property type="match status" value="1"/>
</dbReference>
<dbReference type="SMART" id="SM00365">
    <property type="entry name" value="LRR_SD22"/>
    <property type="match status" value="4"/>
</dbReference>